<keyword evidence="2" id="KW-1185">Reference proteome</keyword>
<dbReference type="KEGG" id="soy:115882867"/>
<dbReference type="AlphaFoldDB" id="A0A6J2Y241"/>
<dbReference type="InParanoid" id="A0A6J2Y241"/>
<gene>
    <name evidence="3" type="primary">LOC115882867</name>
</gene>
<proteinExistence type="predicted"/>
<dbReference type="OrthoDB" id="2133332at2759"/>
<protein>
    <submittedName>
        <fullName evidence="3">Uncharacterized protein LOC115882867</fullName>
    </submittedName>
</protein>
<accession>A0A6J2Y241</accession>
<name>A0A6J2Y241_SITOR</name>
<organism evidence="2 3">
    <name type="scientific">Sitophilus oryzae</name>
    <name type="common">Rice weevil</name>
    <name type="synonym">Curculio oryzae</name>
    <dbReference type="NCBI Taxonomy" id="7048"/>
    <lineage>
        <taxon>Eukaryota</taxon>
        <taxon>Metazoa</taxon>
        <taxon>Ecdysozoa</taxon>
        <taxon>Arthropoda</taxon>
        <taxon>Hexapoda</taxon>
        <taxon>Insecta</taxon>
        <taxon>Pterygota</taxon>
        <taxon>Neoptera</taxon>
        <taxon>Endopterygota</taxon>
        <taxon>Coleoptera</taxon>
        <taxon>Polyphaga</taxon>
        <taxon>Cucujiformia</taxon>
        <taxon>Curculionidae</taxon>
        <taxon>Dryophthorinae</taxon>
        <taxon>Sitophilus</taxon>
    </lineage>
</organism>
<feature type="region of interest" description="Disordered" evidence="1">
    <location>
        <begin position="223"/>
        <end position="246"/>
    </location>
</feature>
<evidence type="ECO:0000313" key="3">
    <source>
        <dbReference type="RefSeq" id="XP_030756974.1"/>
    </source>
</evidence>
<dbReference type="Proteomes" id="UP000504635">
    <property type="component" value="Unplaced"/>
</dbReference>
<dbReference type="RefSeq" id="XP_030756974.1">
    <property type="nucleotide sequence ID" value="XM_030901114.1"/>
</dbReference>
<sequence>MKFENIFRKLYIKFSQFEAPHKRKFISKLLIKLPKSLFPNYRVIVNPVIITSNRRTLNITRRKSDSSSESDSWYSSFSSISDEETRKSIKKRKNRRQKCCKHCRKVYRGIKHYINDSNSSRDSLNKRINDLSSTSLPRSEFSDVISDDEKINIPEPPPLPPSDFLKFNTEDFVASTPQKRITTQDLGSVKLRPSTIQLKLPRTPEVHDMMQVLRKRFAAMHSPLQQEDYSSSDTYDEDPPENYYNSNSFMKNGNMFVPLGIA</sequence>
<evidence type="ECO:0000256" key="1">
    <source>
        <dbReference type="SAM" id="MobiDB-lite"/>
    </source>
</evidence>
<reference evidence="3" key="1">
    <citation type="submission" date="2025-08" db="UniProtKB">
        <authorList>
            <consortium name="RefSeq"/>
        </authorList>
    </citation>
    <scope>IDENTIFICATION</scope>
    <source>
        <tissue evidence="3">Gonads</tissue>
    </source>
</reference>
<dbReference type="GeneID" id="115882867"/>
<evidence type="ECO:0000313" key="2">
    <source>
        <dbReference type="Proteomes" id="UP000504635"/>
    </source>
</evidence>